<reference evidence="6" key="1">
    <citation type="journal article" date="2012" name="Nat. Genet.">
        <title>Whole-genome sequence of Schistosoma haematobium.</title>
        <authorList>
            <person name="Young N.D."/>
            <person name="Jex A.R."/>
            <person name="Li B."/>
            <person name="Liu S."/>
            <person name="Yang L."/>
            <person name="Xiong Z."/>
            <person name="Li Y."/>
            <person name="Cantacessi C."/>
            <person name="Hall R.S."/>
            <person name="Xu X."/>
            <person name="Chen F."/>
            <person name="Wu X."/>
            <person name="Zerlotini A."/>
            <person name="Oliveira G."/>
            <person name="Hofmann A."/>
            <person name="Zhang G."/>
            <person name="Fang X."/>
            <person name="Kang Y."/>
            <person name="Campbell B.E."/>
            <person name="Loukas A."/>
            <person name="Ranganathan S."/>
            <person name="Rollinson D."/>
            <person name="Rinaldi G."/>
            <person name="Brindley P.J."/>
            <person name="Yang H."/>
            <person name="Wang J."/>
            <person name="Wang J."/>
            <person name="Gasser R.B."/>
        </authorList>
    </citation>
    <scope>NUCLEOTIDE SEQUENCE [LARGE SCALE GENOMIC DNA]</scope>
</reference>
<dbReference type="GeneID" id="24597631"/>
<dbReference type="InterPro" id="IPR036322">
    <property type="entry name" value="WD40_repeat_dom_sf"/>
</dbReference>
<comment type="subcellular location">
    <subcellularLocation>
        <location evidence="1">Nucleus</location>
    </subcellularLocation>
</comment>
<gene>
    <name evidence="5" type="primary">NUP43</name>
    <name evidence="5" type="ORF">MS3_00010473</name>
    <name evidence="6" type="ORF">MS3_10494</name>
</gene>
<keyword evidence="2" id="KW-0853">WD repeat</keyword>
<dbReference type="PANTHER" id="PTHR22652:SF0">
    <property type="entry name" value="NUCLEOPORIN NUP43"/>
    <property type="match status" value="1"/>
</dbReference>
<dbReference type="PANTHER" id="PTHR22652">
    <property type="entry name" value="NUCLEOPORIN NUP43"/>
    <property type="match status" value="1"/>
</dbReference>
<evidence type="ECO:0000313" key="7">
    <source>
        <dbReference type="Proteomes" id="UP000471633"/>
    </source>
</evidence>
<accession>A0A095A504</accession>
<dbReference type="Gene3D" id="2.130.10.10">
    <property type="entry name" value="YVTN repeat-like/Quinoprotein amine dehydrogenase"/>
    <property type="match status" value="1"/>
</dbReference>
<dbReference type="SMART" id="SM00320">
    <property type="entry name" value="WD40"/>
    <property type="match status" value="3"/>
</dbReference>
<dbReference type="GO" id="GO:0031080">
    <property type="term" value="C:nuclear pore outer ring"/>
    <property type="evidence" value="ECO:0007669"/>
    <property type="project" value="TreeGrafter"/>
</dbReference>
<reference evidence="5" key="3">
    <citation type="submission" date="2021-06" db="EMBL/GenBank/DDBJ databases">
        <title>Chromosome-level genome assembly for S. haematobium.</title>
        <authorList>
            <person name="Stroehlein A.J."/>
        </authorList>
    </citation>
    <scope>NUCLEOTIDE SEQUENCE</scope>
</reference>
<evidence type="ECO:0000256" key="1">
    <source>
        <dbReference type="ARBA" id="ARBA00004123"/>
    </source>
</evidence>
<dbReference type="SUPFAM" id="SSF50978">
    <property type="entry name" value="WD40 repeat-like"/>
    <property type="match status" value="1"/>
</dbReference>
<organism evidence="6">
    <name type="scientific">Schistosoma haematobium</name>
    <name type="common">Blood fluke</name>
    <dbReference type="NCBI Taxonomy" id="6185"/>
    <lineage>
        <taxon>Eukaryota</taxon>
        <taxon>Metazoa</taxon>
        <taxon>Spiralia</taxon>
        <taxon>Lophotrochozoa</taxon>
        <taxon>Platyhelminthes</taxon>
        <taxon>Trematoda</taxon>
        <taxon>Digenea</taxon>
        <taxon>Strigeidida</taxon>
        <taxon>Schistosomatoidea</taxon>
        <taxon>Schistosomatidae</taxon>
        <taxon>Schistosoma</taxon>
    </lineage>
</organism>
<dbReference type="InterPro" id="IPR001680">
    <property type="entry name" value="WD40_rpt"/>
</dbReference>
<keyword evidence="7" id="KW-1185">Reference proteome</keyword>
<evidence type="ECO:0000256" key="3">
    <source>
        <dbReference type="ARBA" id="ARBA00022737"/>
    </source>
</evidence>
<dbReference type="STRING" id="6185.A0A095A504"/>
<evidence type="ECO:0000256" key="2">
    <source>
        <dbReference type="ARBA" id="ARBA00022574"/>
    </source>
</evidence>
<evidence type="ECO:0000256" key="4">
    <source>
        <dbReference type="ARBA" id="ARBA00023242"/>
    </source>
</evidence>
<reference evidence="5" key="2">
    <citation type="journal article" date="2019" name="Gigascience">
        <title>High-quality Schistosoma haematobium genome achieved by single-molecule and long-range sequencing.</title>
        <authorList>
            <person name="Stroehlein A.J."/>
            <person name="Korhonen P.K."/>
            <person name="Chong T.M."/>
            <person name="Lim Y.L."/>
            <person name="Chan K.G."/>
            <person name="Webster B."/>
            <person name="Rollinson D."/>
            <person name="Brindley P.J."/>
            <person name="Gasser R.B."/>
            <person name="Young N.D."/>
        </authorList>
    </citation>
    <scope>NUCLEOTIDE SEQUENCE</scope>
</reference>
<dbReference type="InterPro" id="IPR015943">
    <property type="entry name" value="WD40/YVTN_repeat-like_dom_sf"/>
</dbReference>
<dbReference type="OrthoDB" id="9890280at2759"/>
<dbReference type="Proteomes" id="UP000471633">
    <property type="component" value="Unassembled WGS sequence"/>
</dbReference>
<sequence length="390" mass="43041">MVQCSNRSSVKCISFKLSRVRFVSKPETQYQELIVTGSWLEEVNRVCLWQYSSDPSVNNHNETVKPISEKEDCTTAGVLGDTVDDPRLLCSLVHPGSVQDLKVHHPSKMIFSASSNGTLQLFQVCHVQPCLVRLSATNWMPFGEHILCGNIPSALSSLAISTDGLHAYVSNELGQLAIVQVNRIPNFQKTDHIKFNNDAILTSGADISTINALERVDNSTLASVNQLGQLKLWDLRTGLNKPQRRLLRPGETQPLLCLGQHPGQPHLLSVGGVNSSSAAAYIWDLRAEQYPLTEVACDGQYIWETAFHPRQPKHLYMATETAGLLQISSRDESDSWVGFKGSRRKLTVSSALPEDTSARNVISFDISNNLLVCGHSDAVLQTVPCSVYLY</sequence>
<keyword evidence="4" id="KW-0539">Nucleus</keyword>
<dbReference type="AlphaFoldDB" id="A0A095A504"/>
<reference evidence="5" key="4">
    <citation type="journal article" date="2022" name="PLoS Pathog.">
        <title>Chromosome-level genome of Schistosoma haematobium underpins genome-wide explorations of molecular variation.</title>
        <authorList>
            <person name="Stroehlein A.J."/>
            <person name="Korhonen P.K."/>
            <person name="Lee V.V."/>
            <person name="Ralph S.A."/>
            <person name="Mentink-Kane M."/>
            <person name="You H."/>
            <person name="McManus D.P."/>
            <person name="Tchuente L.T."/>
            <person name="Stothard J.R."/>
            <person name="Kaur P."/>
            <person name="Dudchenko O."/>
            <person name="Aiden E.L."/>
            <person name="Yang B."/>
            <person name="Yang H."/>
            <person name="Emery A.M."/>
            <person name="Webster B.L."/>
            <person name="Brindley P.J."/>
            <person name="Rollinson D."/>
            <person name="Chang B.C.H."/>
            <person name="Gasser R.B."/>
            <person name="Young N.D."/>
        </authorList>
    </citation>
    <scope>NUCLEOTIDE SEQUENCE</scope>
</reference>
<dbReference type="RefSeq" id="XP_051072262.1">
    <property type="nucleotide sequence ID" value="XM_051218834.1"/>
</dbReference>
<evidence type="ECO:0000313" key="5">
    <source>
        <dbReference type="EMBL" id="KAH9592220.1"/>
    </source>
</evidence>
<dbReference type="EMBL" id="AMPZ03000002">
    <property type="protein sequence ID" value="KAH9592220.1"/>
    <property type="molecule type" value="Genomic_DNA"/>
</dbReference>
<keyword evidence="3" id="KW-0677">Repeat</keyword>
<name>A0A095A504_SCHHA</name>
<proteinExistence type="predicted"/>
<dbReference type="CTD" id="348995"/>
<dbReference type="KEGG" id="shx:MS3_00010473"/>
<protein>
    <submittedName>
        <fullName evidence="6">Nucleoporin Nup43</fullName>
    </submittedName>
</protein>
<evidence type="ECO:0000313" key="6">
    <source>
        <dbReference type="EMBL" id="KGB41932.1"/>
    </source>
</evidence>
<dbReference type="EMBL" id="KL252242">
    <property type="protein sequence ID" value="KGB41932.1"/>
    <property type="molecule type" value="Genomic_DNA"/>
</dbReference>